<dbReference type="AlphaFoldDB" id="W1P101"/>
<sequence length="133" mass="15048">MDYGLAALKLFCRQLKDAVPTHSSPPSMTLAGILFQRAWLQGILVSGQDEGCFILDDGSDVIELSLSNEFQQESWKTGMYVMVIGAYTIRTDDRPIIKVHKIVDLSPYPDREAMWHLEVIEAYKLFYQSSSEA</sequence>
<dbReference type="Pfam" id="PF16100">
    <property type="entry name" value="RMI2"/>
    <property type="match status" value="1"/>
</dbReference>
<evidence type="ECO:0000313" key="1">
    <source>
        <dbReference type="EMBL" id="ERN01319.1"/>
    </source>
</evidence>
<evidence type="ECO:0008006" key="3">
    <source>
        <dbReference type="Google" id="ProtNLM"/>
    </source>
</evidence>
<dbReference type="PANTHER" id="PTHR33962">
    <property type="entry name" value="RECQ-MEDIATED GENOME INSTABILITY PROTEIN 2 RMI2"/>
    <property type="match status" value="1"/>
</dbReference>
<dbReference type="GO" id="GO:0006281">
    <property type="term" value="P:DNA repair"/>
    <property type="evidence" value="ECO:0000318"/>
    <property type="project" value="GO_Central"/>
</dbReference>
<name>W1P101_AMBTC</name>
<dbReference type="GO" id="GO:0016607">
    <property type="term" value="C:nuclear speck"/>
    <property type="evidence" value="ECO:0000318"/>
    <property type="project" value="GO_Central"/>
</dbReference>
<dbReference type="KEGG" id="atr:18429401"/>
<reference evidence="2" key="1">
    <citation type="journal article" date="2013" name="Science">
        <title>The Amborella genome and the evolution of flowering plants.</title>
        <authorList>
            <consortium name="Amborella Genome Project"/>
        </authorList>
    </citation>
    <scope>NUCLEOTIDE SEQUENCE [LARGE SCALE GENOMIC DNA]</scope>
</reference>
<dbReference type="Proteomes" id="UP000017836">
    <property type="component" value="Unassembled WGS sequence"/>
</dbReference>
<proteinExistence type="predicted"/>
<organism evidence="1 2">
    <name type="scientific">Amborella trichopoda</name>
    <dbReference type="NCBI Taxonomy" id="13333"/>
    <lineage>
        <taxon>Eukaryota</taxon>
        <taxon>Viridiplantae</taxon>
        <taxon>Streptophyta</taxon>
        <taxon>Embryophyta</taxon>
        <taxon>Tracheophyta</taxon>
        <taxon>Spermatophyta</taxon>
        <taxon>Magnoliopsida</taxon>
        <taxon>Amborellales</taxon>
        <taxon>Amborellaceae</taxon>
        <taxon>Amborella</taxon>
    </lineage>
</organism>
<dbReference type="InterPro" id="IPR012340">
    <property type="entry name" value="NA-bd_OB-fold"/>
</dbReference>
<protein>
    <recommendedName>
        <fullName evidence="3">OB domain-containing protein</fullName>
    </recommendedName>
</protein>
<evidence type="ECO:0000313" key="2">
    <source>
        <dbReference type="Proteomes" id="UP000017836"/>
    </source>
</evidence>
<dbReference type="GO" id="GO:0043007">
    <property type="term" value="P:maintenance of rDNA"/>
    <property type="evidence" value="ECO:0000318"/>
    <property type="project" value="GO_Central"/>
</dbReference>
<dbReference type="Gene3D" id="2.40.50.140">
    <property type="entry name" value="Nucleic acid-binding proteins"/>
    <property type="match status" value="1"/>
</dbReference>
<gene>
    <name evidence="1" type="ORF">AMTR_s00002p00255640</name>
</gene>
<keyword evidence="2" id="KW-1185">Reference proteome</keyword>
<dbReference type="HOGENOM" id="CLU_124120_0_0_1"/>
<dbReference type="Gramene" id="ERN01319">
    <property type="protein sequence ID" value="ERN01319"/>
    <property type="gene ID" value="AMTR_s00002p00255640"/>
</dbReference>
<dbReference type="FunFam" id="2.40.50.140:FF:000345">
    <property type="entry name" value="RecQ-mediated genome instability-like protein"/>
    <property type="match status" value="1"/>
</dbReference>
<dbReference type="eggNOG" id="ENOG502S134">
    <property type="taxonomic scope" value="Eukaryota"/>
</dbReference>
<dbReference type="OrthoDB" id="59690at2759"/>
<accession>W1P101</accession>
<dbReference type="GO" id="GO:0005829">
    <property type="term" value="C:cytosol"/>
    <property type="evidence" value="ECO:0000318"/>
    <property type="project" value="GO_Central"/>
</dbReference>
<dbReference type="OMA" id="WYLEVME"/>
<dbReference type="GO" id="GO:2000042">
    <property type="term" value="P:negative regulation of double-strand break repair via homologous recombination"/>
    <property type="evidence" value="ECO:0000318"/>
    <property type="project" value="GO_Central"/>
</dbReference>
<dbReference type="EMBL" id="KI394767">
    <property type="protein sequence ID" value="ERN01319.1"/>
    <property type="molecule type" value="Genomic_DNA"/>
</dbReference>
<dbReference type="InterPro" id="IPR032245">
    <property type="entry name" value="RMI2"/>
</dbReference>
<dbReference type="GO" id="GO:0033045">
    <property type="term" value="P:regulation of sister chromatid segregation"/>
    <property type="evidence" value="ECO:0000318"/>
    <property type="project" value="GO_Central"/>
</dbReference>
<dbReference type="PANTHER" id="PTHR33962:SF1">
    <property type="entry name" value="RECQ-MEDIATED GENOME INSTABILITY PROTEIN 2"/>
    <property type="match status" value="1"/>
</dbReference>